<dbReference type="PROSITE" id="PS50234">
    <property type="entry name" value="VWFA"/>
    <property type="match status" value="1"/>
</dbReference>
<name>A0A0P7YNJ8_9CYAN</name>
<gene>
    <name evidence="2" type="ORF">HLUCCA11_23835</name>
</gene>
<dbReference type="SUPFAM" id="SSF53300">
    <property type="entry name" value="vWA-like"/>
    <property type="match status" value="1"/>
</dbReference>
<comment type="caution">
    <text evidence="2">The sequence shown here is derived from an EMBL/GenBank/DDBJ whole genome shotgun (WGS) entry which is preliminary data.</text>
</comment>
<dbReference type="AlphaFoldDB" id="A0A0P7YNJ8"/>
<evidence type="ECO:0000259" key="1">
    <source>
        <dbReference type="PROSITE" id="PS50234"/>
    </source>
</evidence>
<sequence length="266" mass="28350">MYSELLSTSKPGLIIILIDQSGSMSDPYENSTKADFAALAVNRVIAEIITACTTGENIRDRCYIAAIGYATTTNAIFLDKVSELAKNSDIDTVKKKVSDGAGGLVEVDEIIRLFVKPTADGGTDMTGAFREAYIGAEKFISKFPNSFPPVVINITDGEPNDFESATVRAKKLSDLKTSDGNVILLNAHIAKATAGKIELPNSGTSFSSDKFASFLFDISTVLPEALANRAKDTGFNVQTNARGFVFNADAEALIGILNFGSLGVLR</sequence>
<proteinExistence type="predicted"/>
<dbReference type="PATRIC" id="fig|1666911.3.peg.1131"/>
<dbReference type="InterPro" id="IPR002035">
    <property type="entry name" value="VWF_A"/>
</dbReference>
<organism evidence="2 3">
    <name type="scientific">Phormidesmis priestleyi Ana</name>
    <dbReference type="NCBI Taxonomy" id="1666911"/>
    <lineage>
        <taxon>Bacteria</taxon>
        <taxon>Bacillati</taxon>
        <taxon>Cyanobacteriota</taxon>
        <taxon>Cyanophyceae</taxon>
        <taxon>Leptolyngbyales</taxon>
        <taxon>Leptolyngbyaceae</taxon>
        <taxon>Phormidesmis</taxon>
    </lineage>
</organism>
<protein>
    <recommendedName>
        <fullName evidence="1">VWFA domain-containing protein</fullName>
    </recommendedName>
</protein>
<dbReference type="CDD" id="cd00198">
    <property type="entry name" value="vWFA"/>
    <property type="match status" value="1"/>
</dbReference>
<evidence type="ECO:0000313" key="3">
    <source>
        <dbReference type="Proteomes" id="UP000050465"/>
    </source>
</evidence>
<dbReference type="STRING" id="1666911.HLUCCA11_23835"/>
<feature type="domain" description="VWFA" evidence="1">
    <location>
        <begin position="13"/>
        <end position="230"/>
    </location>
</feature>
<evidence type="ECO:0000313" key="2">
    <source>
        <dbReference type="EMBL" id="KPQ31399.1"/>
    </source>
</evidence>
<dbReference type="EMBL" id="LJZR01000106">
    <property type="protein sequence ID" value="KPQ31399.1"/>
    <property type="molecule type" value="Genomic_DNA"/>
</dbReference>
<dbReference type="Gene3D" id="3.40.50.410">
    <property type="entry name" value="von Willebrand factor, type A domain"/>
    <property type="match status" value="1"/>
</dbReference>
<dbReference type="InterPro" id="IPR036465">
    <property type="entry name" value="vWFA_dom_sf"/>
</dbReference>
<dbReference type="Proteomes" id="UP000050465">
    <property type="component" value="Unassembled WGS sequence"/>
</dbReference>
<accession>A0A0P7YNJ8</accession>
<reference evidence="2 3" key="1">
    <citation type="submission" date="2015-09" db="EMBL/GenBank/DDBJ databases">
        <title>Identification and resolution of microdiversity through metagenomic sequencing of parallel consortia.</title>
        <authorList>
            <person name="Nelson W.C."/>
            <person name="Romine M.F."/>
            <person name="Lindemann S.R."/>
        </authorList>
    </citation>
    <scope>NUCLEOTIDE SEQUENCE [LARGE SCALE GENOMIC DNA]</scope>
    <source>
        <strain evidence="2">Ana</strain>
    </source>
</reference>